<dbReference type="RefSeq" id="WP_152944487.1">
    <property type="nucleotide sequence ID" value="NZ_CP045491.1"/>
</dbReference>
<dbReference type="KEGG" id="nas:GCU68_20615"/>
<dbReference type="EMBL" id="CP045491">
    <property type="protein sequence ID" value="QFU84928.1"/>
    <property type="molecule type" value="Genomic_DNA"/>
</dbReference>
<name>A0A5P9P9X9_9EURY</name>
<organism evidence="2 3">
    <name type="scientific">Natronorubrum aibiense</name>
    <dbReference type="NCBI Taxonomy" id="348826"/>
    <lineage>
        <taxon>Archaea</taxon>
        <taxon>Methanobacteriati</taxon>
        <taxon>Methanobacteriota</taxon>
        <taxon>Stenosarchaea group</taxon>
        <taxon>Halobacteria</taxon>
        <taxon>Halobacteriales</taxon>
        <taxon>Natrialbaceae</taxon>
        <taxon>Natronorubrum</taxon>
    </lineage>
</organism>
<dbReference type="GeneID" id="42303466"/>
<dbReference type="InterPro" id="IPR058419">
    <property type="entry name" value="DUF8106"/>
</dbReference>
<dbReference type="Proteomes" id="UP000326170">
    <property type="component" value="Plasmid unnamed3"/>
</dbReference>
<dbReference type="AlphaFoldDB" id="A0A5P9P9X9"/>
<evidence type="ECO:0000313" key="2">
    <source>
        <dbReference type="EMBL" id="QFU84928.1"/>
    </source>
</evidence>
<proteinExistence type="predicted"/>
<gene>
    <name evidence="2" type="ORF">GCU68_20615</name>
</gene>
<dbReference type="Pfam" id="PF26408">
    <property type="entry name" value="DUF8106"/>
    <property type="match status" value="1"/>
</dbReference>
<geneLocation type="plasmid" evidence="2 3">
    <name>unnamed3</name>
</geneLocation>
<protein>
    <recommendedName>
        <fullName evidence="1">DUF8106 domain-containing protein</fullName>
    </recommendedName>
</protein>
<accession>A0A5P9P9X9</accession>
<evidence type="ECO:0000313" key="3">
    <source>
        <dbReference type="Proteomes" id="UP000326170"/>
    </source>
</evidence>
<keyword evidence="3" id="KW-1185">Reference proteome</keyword>
<reference evidence="2 3" key="1">
    <citation type="journal article" date="2007" name="Int. J. Syst. Evol. Microbiol.">
        <title>Natronorubrum sulfidifaciens sp. nov., an extremely haloalkaliphilic archaeon isolated from Aiding salt lake in Xin-Jiang, China.</title>
        <authorList>
            <person name="Cui H.L."/>
            <person name="Tohty D."/>
            <person name="Liu H.C."/>
            <person name="Liu S.J."/>
            <person name="Oren A."/>
            <person name="Zhou P.J."/>
        </authorList>
    </citation>
    <scope>NUCLEOTIDE SEQUENCE [LARGE SCALE GENOMIC DNA]</scope>
    <source>
        <strain evidence="2 3">7-3</strain>
        <plasmid evidence="2">unnamed3</plasmid>
    </source>
</reference>
<evidence type="ECO:0000259" key="1">
    <source>
        <dbReference type="Pfam" id="PF26408"/>
    </source>
</evidence>
<keyword evidence="2" id="KW-0614">Plasmid</keyword>
<dbReference type="OrthoDB" id="209680at2157"/>
<sequence length="111" mass="12387">MTHFAATDRNTSGRRKSTLFCWGCDHENPLDGDWDRRPIDRHVEYVCPVCETTIAKRPLPNSPPTERATPTPSVMWQRTLHTTMGVWRASIDVGLSTLAVATAVQASSGHR</sequence>
<feature type="domain" description="DUF8106" evidence="1">
    <location>
        <begin position="15"/>
        <end position="57"/>
    </location>
</feature>